<name>A8LPF3_DINSH</name>
<sequence>MIPNVQSPTHPPETSAGRRLQVLVVDDSRLQRRILSMALKKKGYDVFEAEDGNHGFEIFSQNHIDIVISDWMMPGLSGPDLCRKLRAVESEHYVYIILLTTKSEKDEIAQGFDAGADDFLSKPVHAVELMARITAGERVMRMERELTTKNHLISETLAELKTLYHALDSDLIEAKKLQQSLVRDKTGTFGRADLALMLKSSGHVGGDLVGFFPINDFEVGLYSLDVSGHGVSSALMTARLAGVLSGSMPGKNIAIEADGAGQPVGRDPGAVAADLNRLLLEEMETEHYFTIMLGILNIDTGVLRMVQAGHPHGHLLRNGAGSDLLGEGGLPIGLLDAADYTSFTATLAPGDRVLLVSDGFTECTDPAGNMLDDEGLAAWFAQHRDLDGPALMDILPRDLERFAQSTDFGDDISALVLDFGRG</sequence>
<feature type="modified residue" description="4-aspartylphosphate" evidence="2">
    <location>
        <position position="70"/>
    </location>
</feature>
<dbReference type="GO" id="GO:0000160">
    <property type="term" value="P:phosphorelay signal transduction system"/>
    <property type="evidence" value="ECO:0007669"/>
    <property type="project" value="InterPro"/>
</dbReference>
<dbReference type="Proteomes" id="UP000006833">
    <property type="component" value="Chromosome"/>
</dbReference>
<protein>
    <submittedName>
        <fullName evidence="4">Response regulator</fullName>
    </submittedName>
</protein>
<dbReference type="SMART" id="SM00448">
    <property type="entry name" value="REC"/>
    <property type="match status" value="1"/>
</dbReference>
<feature type="domain" description="Response regulatory" evidence="3">
    <location>
        <begin position="21"/>
        <end position="137"/>
    </location>
</feature>
<organism evidence="4 5">
    <name type="scientific">Dinoroseobacter shibae (strain DSM 16493 / NCIMB 14021 / DFL 12)</name>
    <dbReference type="NCBI Taxonomy" id="398580"/>
    <lineage>
        <taxon>Bacteria</taxon>
        <taxon>Pseudomonadati</taxon>
        <taxon>Pseudomonadota</taxon>
        <taxon>Alphaproteobacteria</taxon>
        <taxon>Rhodobacterales</taxon>
        <taxon>Roseobacteraceae</taxon>
        <taxon>Dinoroseobacter</taxon>
    </lineage>
</organism>
<keyword evidence="5" id="KW-1185">Reference proteome</keyword>
<proteinExistence type="predicted"/>
<dbReference type="InterPro" id="IPR011006">
    <property type="entry name" value="CheY-like_superfamily"/>
</dbReference>
<dbReference type="PROSITE" id="PS50110">
    <property type="entry name" value="RESPONSE_REGULATORY"/>
    <property type="match status" value="1"/>
</dbReference>
<dbReference type="STRING" id="398580.Dshi_3485"/>
<gene>
    <name evidence="4" type="ordered locus">Dshi_3485</name>
</gene>
<evidence type="ECO:0000259" key="3">
    <source>
        <dbReference type="PROSITE" id="PS50110"/>
    </source>
</evidence>
<evidence type="ECO:0000256" key="2">
    <source>
        <dbReference type="PROSITE-ProRule" id="PRU00169"/>
    </source>
</evidence>
<evidence type="ECO:0000313" key="5">
    <source>
        <dbReference type="Proteomes" id="UP000006833"/>
    </source>
</evidence>
<dbReference type="InterPro" id="IPR052016">
    <property type="entry name" value="Bact_Sigma-Reg"/>
</dbReference>
<dbReference type="SUPFAM" id="SSF52172">
    <property type="entry name" value="CheY-like"/>
    <property type="match status" value="1"/>
</dbReference>
<dbReference type="Gene3D" id="3.60.40.10">
    <property type="entry name" value="PPM-type phosphatase domain"/>
    <property type="match status" value="1"/>
</dbReference>
<dbReference type="KEGG" id="dsh:Dshi_3485"/>
<reference evidence="5" key="1">
    <citation type="journal article" date="2010" name="ISME J.">
        <title>The complete genome sequence of the algal symbiont Dinoroseobacter shibae: a hitchhiker's guide to life in the sea.</title>
        <authorList>
            <person name="Wagner-Dobler I."/>
            <person name="Ballhausen B."/>
            <person name="Berger M."/>
            <person name="Brinkhoff T."/>
            <person name="Buchholz I."/>
            <person name="Bunk B."/>
            <person name="Cypionka H."/>
            <person name="Daniel R."/>
            <person name="Drepper T."/>
            <person name="Gerdts G."/>
            <person name="Hahnke S."/>
            <person name="Han C."/>
            <person name="Jahn D."/>
            <person name="Kalhoefer D."/>
            <person name="Kiss H."/>
            <person name="Klenk H.P."/>
            <person name="Kyrpides N."/>
            <person name="Liebl W."/>
            <person name="Liesegang H."/>
            <person name="Meincke L."/>
            <person name="Pati A."/>
            <person name="Petersen J."/>
            <person name="Piekarski T."/>
            <person name="Pommerenke C."/>
            <person name="Pradella S."/>
            <person name="Pukall R."/>
            <person name="Rabus R."/>
            <person name="Stackebrandt E."/>
            <person name="Thole S."/>
            <person name="Thompson L."/>
            <person name="Tielen P."/>
            <person name="Tomasch J."/>
            <person name="von Jan M."/>
            <person name="Wanphrut N."/>
            <person name="Wichels A."/>
            <person name="Zech H."/>
            <person name="Simon M."/>
        </authorList>
    </citation>
    <scope>NUCLEOTIDE SEQUENCE [LARGE SCALE GENOMIC DNA]</scope>
    <source>
        <strain evidence="5">DSM 16493 / NCIMB 14021 / DFL 12</strain>
    </source>
</reference>
<evidence type="ECO:0000256" key="1">
    <source>
        <dbReference type="ARBA" id="ARBA00022801"/>
    </source>
</evidence>
<dbReference type="InterPro" id="IPR001932">
    <property type="entry name" value="PPM-type_phosphatase-like_dom"/>
</dbReference>
<dbReference type="InterPro" id="IPR001789">
    <property type="entry name" value="Sig_transdc_resp-reg_receiver"/>
</dbReference>
<dbReference type="PANTHER" id="PTHR43156">
    <property type="entry name" value="STAGE II SPORULATION PROTEIN E-RELATED"/>
    <property type="match status" value="1"/>
</dbReference>
<dbReference type="Pfam" id="PF00072">
    <property type="entry name" value="Response_reg"/>
    <property type="match status" value="1"/>
</dbReference>
<dbReference type="AlphaFoldDB" id="A8LPF3"/>
<dbReference type="eggNOG" id="COG0745">
    <property type="taxonomic scope" value="Bacteria"/>
</dbReference>
<dbReference type="Pfam" id="PF07228">
    <property type="entry name" value="SpoIIE"/>
    <property type="match status" value="1"/>
</dbReference>
<evidence type="ECO:0000313" key="4">
    <source>
        <dbReference type="EMBL" id="ABV95218.1"/>
    </source>
</evidence>
<dbReference type="EMBL" id="CP000830">
    <property type="protein sequence ID" value="ABV95218.1"/>
    <property type="molecule type" value="Genomic_DNA"/>
</dbReference>
<dbReference type="eggNOG" id="COG2208">
    <property type="taxonomic scope" value="Bacteria"/>
</dbReference>
<dbReference type="InterPro" id="IPR036457">
    <property type="entry name" value="PPM-type-like_dom_sf"/>
</dbReference>
<dbReference type="Gene3D" id="3.40.50.2300">
    <property type="match status" value="1"/>
</dbReference>
<dbReference type="GO" id="GO:0016791">
    <property type="term" value="F:phosphatase activity"/>
    <property type="evidence" value="ECO:0007669"/>
    <property type="project" value="TreeGrafter"/>
</dbReference>
<keyword evidence="2" id="KW-0597">Phosphoprotein</keyword>
<dbReference type="OrthoDB" id="9811749at2"/>
<keyword evidence="1" id="KW-0378">Hydrolase</keyword>
<dbReference type="CDD" id="cd17574">
    <property type="entry name" value="REC_OmpR"/>
    <property type="match status" value="1"/>
</dbReference>
<dbReference type="HOGENOM" id="CLU_000445_43_7_5"/>
<dbReference type="SMART" id="SM00331">
    <property type="entry name" value="PP2C_SIG"/>
    <property type="match status" value="1"/>
</dbReference>
<dbReference type="SUPFAM" id="SSF81606">
    <property type="entry name" value="PP2C-like"/>
    <property type="match status" value="1"/>
</dbReference>
<dbReference type="PANTHER" id="PTHR43156:SF2">
    <property type="entry name" value="STAGE II SPORULATION PROTEIN E"/>
    <property type="match status" value="1"/>
</dbReference>
<accession>A8LPF3</accession>